<name>A0A7C3C2K2_9BACT</name>
<keyword evidence="1" id="KW-0812">Transmembrane</keyword>
<dbReference type="EMBL" id="DRNH01000162">
    <property type="protein sequence ID" value="HFB53684.1"/>
    <property type="molecule type" value="Genomic_DNA"/>
</dbReference>
<sequence>MSKPIEVSFEWNKALALQTSKLYYDYDMRHSNKRYVGWFFVALVQFGIVGALKHDSYGLLYLSTFLVGYWYYGRWFLRKRMLERYYDKNNPQNLQIEFSINEDGLHGKEKNISWDEVFKVIELDEGVLIQAKENALFFANAAFKKEGDKTRFLKMAKEKGKM</sequence>
<organism evidence="2">
    <name type="scientific">Sulfurimonas autotrophica</name>
    <dbReference type="NCBI Taxonomy" id="202747"/>
    <lineage>
        <taxon>Bacteria</taxon>
        <taxon>Pseudomonadati</taxon>
        <taxon>Campylobacterota</taxon>
        <taxon>Epsilonproteobacteria</taxon>
        <taxon>Campylobacterales</taxon>
        <taxon>Sulfurimonadaceae</taxon>
        <taxon>Sulfurimonas</taxon>
    </lineage>
</organism>
<protein>
    <recommendedName>
        <fullName evidence="3">YcxB-like protein domain-containing protein</fullName>
    </recommendedName>
</protein>
<evidence type="ECO:0000256" key="1">
    <source>
        <dbReference type="SAM" id="Phobius"/>
    </source>
</evidence>
<gene>
    <name evidence="2" type="ORF">ENJ67_03020</name>
</gene>
<reference evidence="2" key="1">
    <citation type="journal article" date="2020" name="mSystems">
        <title>Genome- and Community-Level Interaction Insights into Carbon Utilization and Element Cycling Functions of Hydrothermarchaeota in Hydrothermal Sediment.</title>
        <authorList>
            <person name="Zhou Z."/>
            <person name="Liu Y."/>
            <person name="Xu W."/>
            <person name="Pan J."/>
            <person name="Luo Z.H."/>
            <person name="Li M."/>
        </authorList>
    </citation>
    <scope>NUCLEOTIDE SEQUENCE [LARGE SCALE GENOMIC DNA]</scope>
    <source>
        <strain evidence="2">HyVt-507</strain>
    </source>
</reference>
<feature type="transmembrane region" description="Helical" evidence="1">
    <location>
        <begin position="35"/>
        <end position="52"/>
    </location>
</feature>
<evidence type="ECO:0000313" key="2">
    <source>
        <dbReference type="EMBL" id="HFB53684.1"/>
    </source>
</evidence>
<accession>A0A7C3C2K2</accession>
<keyword evidence="1" id="KW-1133">Transmembrane helix</keyword>
<keyword evidence="1" id="KW-0472">Membrane</keyword>
<dbReference type="Proteomes" id="UP000886390">
    <property type="component" value="Unassembled WGS sequence"/>
</dbReference>
<proteinExistence type="predicted"/>
<evidence type="ECO:0008006" key="3">
    <source>
        <dbReference type="Google" id="ProtNLM"/>
    </source>
</evidence>
<comment type="caution">
    <text evidence="2">The sequence shown here is derived from an EMBL/GenBank/DDBJ whole genome shotgun (WGS) entry which is preliminary data.</text>
</comment>
<feature type="transmembrane region" description="Helical" evidence="1">
    <location>
        <begin position="58"/>
        <end position="77"/>
    </location>
</feature>
<dbReference type="AlphaFoldDB" id="A0A7C3C2K2"/>